<protein>
    <submittedName>
        <fullName evidence="1">Uncharacterized protein</fullName>
    </submittedName>
</protein>
<keyword evidence="2" id="KW-1185">Reference proteome</keyword>
<gene>
    <name evidence="1" type="ORF">FFLO_04325</name>
</gene>
<dbReference type="Pfam" id="PF12739">
    <property type="entry name" value="TRAPPC-Trs85"/>
    <property type="match status" value="1"/>
</dbReference>
<dbReference type="Proteomes" id="UP000812966">
    <property type="component" value="Unassembled WGS sequence"/>
</dbReference>
<accession>A0A8K0NSD0</accession>
<dbReference type="PANTHER" id="PTHR12975">
    <property type="entry name" value="TRANSPORT PROTEIN TRAPP"/>
    <property type="match status" value="1"/>
</dbReference>
<reference evidence="1" key="1">
    <citation type="submission" date="2020-04" db="EMBL/GenBank/DDBJ databases">
        <title>Analysis of mating type loci in Filobasidium floriforme.</title>
        <authorList>
            <person name="Nowrousian M."/>
        </authorList>
    </citation>
    <scope>NUCLEOTIDE SEQUENCE</scope>
    <source>
        <strain evidence="1">CBS 6242</strain>
    </source>
</reference>
<proteinExistence type="predicted"/>
<dbReference type="InterPro" id="IPR024420">
    <property type="entry name" value="TRAPP_III_complex_Trs85"/>
</dbReference>
<dbReference type="EMBL" id="JABELV010000090">
    <property type="protein sequence ID" value="KAG7531465.1"/>
    <property type="molecule type" value="Genomic_DNA"/>
</dbReference>
<name>A0A8K0NSD0_9TREE</name>
<dbReference type="AlphaFoldDB" id="A0A8K0NSD0"/>
<sequence>MADIIHQALSPKVVIFSSEQVQQSCRVNGLKNLDELFKPWQNSVEKVSILSSLLTPTVHPHFAIRFVSHDSLLQAQNGGGGAIPYSPEVVVDVIANLVGRLDPAQELQYSVLRDVLLASSPIAEHETLNHPVSFLLAASTQSEDPVKDLHKLHATAGSSPVYTSRGYMDGTVNSIQRFWLLVHDVAVSGVDMARPEAALLQVKKTFGPHCGLLIVNSRVQPADGEQDQQADIADLKQRYGDSLHSLLGNDPFVRLGVLLTDNIVVERVSGSEGPAGATAARLSDGYEDLGQLASHLTSSDTAAIRSFLREFTSQSLVPWMEARVREWNEIFVNSRRGLTGRLFGAGRKFFGSGRSTPTQTMVYNSIRGYYPPSAPETLSRKLADFAFMLRDYKTAAAVYDSIRKDYLQDGAQKLCASATEMYCLSTLMSMLTSAPEELQATQSRHSLAELELLLDQCTATYLGRPQTVIDGMRVGLLLNEAWHSFRHPDVLDWTGTSRSLVKIASQIEDVPSAILLEQAASADMTGIKKLARKHAFHSVMAARRFEQSGQKALSGRCLERALRHFRDPQPPWIHAQHYLEYALGRQAYTMGDSNLAVEHFLRMLRIADTQEGQSGVLENLSLAYKQLQTRPDFAKGTVFEPVLGAPIFQATGAAIILPAQEVEGVTEAAIYDATLRSPGHDGHIVGVDESFQLRLVAHNPLDIAIRLTEIKVHAENTSPLEDGLNIEDGLNMNSISDLEIPPLATQSFNLRITLTRLTTVRFTRIDYLFHGLMRQSEALISRGKRLTAEKRHRLAEHYKDDLSLRVTAQPAIARLSAQIQNGPVRASQGVYQRWGLKMDNIGTLPITTIWVKCKHSRMFTRQPSEAAALAARLSPNGQDDDMTIKLIDLASRPLGQGEAHEVELRSCFLHSGEFDLEFEVLYQATDGHIHKHVLGHVITIDPSLDISVQMNHHNASVTDRDMSMTITNNSTEVISLDGICASSATWGVAPRSQDEKVERTLQPGSTQSITVNLAWRLDNSIGELQSIAESNASQILGLEDDCQRDIIPSTHQSRQQFDDRLLEWPDLEVWACWRRQQVGTIGGNTAGRDFASSTVDLAVLWRRGDIDMPTGYTAICNVSVQPRHSPLLPALINLLKVDKAAARAMYEETNVRRRQMLTSVLNGNMASEDNPLQVAVRWISPPVERGRDARRSNTPFPILHLYTMSTLHSTSANLPAARWLFLVIAN</sequence>
<evidence type="ECO:0000313" key="1">
    <source>
        <dbReference type="EMBL" id="KAG7531465.1"/>
    </source>
</evidence>
<dbReference type="PANTHER" id="PTHR12975:SF6">
    <property type="entry name" value="TRAFFICKING PROTEIN PARTICLE COMPLEX SUBUNIT 8"/>
    <property type="match status" value="1"/>
</dbReference>
<evidence type="ECO:0000313" key="2">
    <source>
        <dbReference type="Proteomes" id="UP000812966"/>
    </source>
</evidence>
<dbReference type="GO" id="GO:1990072">
    <property type="term" value="C:TRAPPIII protein complex"/>
    <property type="evidence" value="ECO:0007669"/>
    <property type="project" value="TreeGrafter"/>
</dbReference>
<comment type="caution">
    <text evidence="1">The sequence shown here is derived from an EMBL/GenBank/DDBJ whole genome shotgun (WGS) entry which is preliminary data.</text>
</comment>
<organism evidence="1 2">
    <name type="scientific">Filobasidium floriforme</name>
    <dbReference type="NCBI Taxonomy" id="5210"/>
    <lineage>
        <taxon>Eukaryota</taxon>
        <taxon>Fungi</taxon>
        <taxon>Dikarya</taxon>
        <taxon>Basidiomycota</taxon>
        <taxon>Agaricomycotina</taxon>
        <taxon>Tremellomycetes</taxon>
        <taxon>Filobasidiales</taxon>
        <taxon>Filobasidiaceae</taxon>
        <taxon>Filobasidium</taxon>
    </lineage>
</organism>